<dbReference type="Proteomes" id="UP000326354">
    <property type="component" value="Chromosome"/>
</dbReference>
<reference evidence="1 2" key="1">
    <citation type="submission" date="2019-08" db="EMBL/GenBank/DDBJ databases">
        <title>Complete genome sequence of Candidatus Uab amorphum.</title>
        <authorList>
            <person name="Shiratori T."/>
            <person name="Suzuki S."/>
            <person name="Kakizawa Y."/>
            <person name="Ishida K."/>
        </authorList>
    </citation>
    <scope>NUCLEOTIDE SEQUENCE [LARGE SCALE GENOMIC DNA]</scope>
    <source>
        <strain evidence="1 2">SRT547</strain>
    </source>
</reference>
<dbReference type="Gene3D" id="1.20.1440.310">
    <property type="match status" value="1"/>
</dbReference>
<dbReference type="Gene3D" id="3.40.50.1000">
    <property type="entry name" value="HAD superfamily/HAD-like"/>
    <property type="match status" value="1"/>
</dbReference>
<proteinExistence type="predicted"/>
<dbReference type="OrthoDB" id="1633110at2"/>
<sequence>MPAKIYITLLLCFFTINIYADKAVSLEPHSWCPVVKEQLEKLIADNAHKNKKVVFDFDNTMICRDIGEAMFVTMAMDQKLQLHRDLHPSFVFAGKKHGAAYTKDIVTYYENYLAMSKDMDDETPYANGYAWLAQVMRGISPGEVVTYTQKAFAGNIARHDQEKNTQTTIRGYRRPFFYPEMVDLAGRLLYNGYDVYVISASNIWTVRWMVTKKLNKRIQKKFGKHLGIAADHVIGVSVLLKDRRDNKLYKDAYLVKNNNAYAAMNAEELENYTLTPEITYPLTGYFGKVANIFKYVSQRRPFLVCGDSPNDFPMLNWGQNRLFITRLEKIDYQKKLVEQINKSLPGKWLLQPTLYKKSPGFVSSRREIELRLKGNRYKRVVDLLEKSQYLRGFSKK</sequence>
<evidence type="ECO:0000313" key="1">
    <source>
        <dbReference type="EMBL" id="BBM87907.1"/>
    </source>
</evidence>
<gene>
    <name evidence="1" type="ORF">UABAM_06322</name>
</gene>
<dbReference type="AlphaFoldDB" id="A0A5S9F6I0"/>
<name>A0A5S9F6I0_UABAM</name>
<keyword evidence="2" id="KW-1185">Reference proteome</keyword>
<protein>
    <submittedName>
        <fullName evidence="1">Phosphorylcholine phosphatase</fullName>
    </submittedName>
</protein>
<organism evidence="1 2">
    <name type="scientific">Uabimicrobium amorphum</name>
    <dbReference type="NCBI Taxonomy" id="2596890"/>
    <lineage>
        <taxon>Bacteria</taxon>
        <taxon>Pseudomonadati</taxon>
        <taxon>Planctomycetota</taxon>
        <taxon>Candidatus Uabimicrobiia</taxon>
        <taxon>Candidatus Uabimicrobiales</taxon>
        <taxon>Candidatus Uabimicrobiaceae</taxon>
        <taxon>Candidatus Uabimicrobium</taxon>
    </lineage>
</organism>
<dbReference type="InterPro" id="IPR036412">
    <property type="entry name" value="HAD-like_sf"/>
</dbReference>
<dbReference type="EMBL" id="AP019860">
    <property type="protein sequence ID" value="BBM87907.1"/>
    <property type="molecule type" value="Genomic_DNA"/>
</dbReference>
<dbReference type="InterPro" id="IPR050582">
    <property type="entry name" value="HAD-like_SerB"/>
</dbReference>
<dbReference type="PANTHER" id="PTHR43344">
    <property type="entry name" value="PHOSPHOSERINE PHOSPHATASE"/>
    <property type="match status" value="1"/>
</dbReference>
<evidence type="ECO:0000313" key="2">
    <source>
        <dbReference type="Proteomes" id="UP000326354"/>
    </source>
</evidence>
<accession>A0A5S9F6I0</accession>
<dbReference type="SUPFAM" id="SSF56784">
    <property type="entry name" value="HAD-like"/>
    <property type="match status" value="1"/>
</dbReference>
<dbReference type="RefSeq" id="WP_151971897.1">
    <property type="nucleotide sequence ID" value="NZ_AP019860.1"/>
</dbReference>
<dbReference type="KEGG" id="uam:UABAM_06322"/>
<dbReference type="InterPro" id="IPR023214">
    <property type="entry name" value="HAD_sf"/>
</dbReference>